<keyword evidence="1" id="KW-0812">Transmembrane</keyword>
<gene>
    <name evidence="2" type="ORF">N7548_05425</name>
</gene>
<dbReference type="RefSeq" id="WP_263608451.1">
    <property type="nucleotide sequence ID" value="NZ_JAOVQM010000003.1"/>
</dbReference>
<feature type="transmembrane region" description="Helical" evidence="1">
    <location>
        <begin position="110"/>
        <end position="131"/>
    </location>
</feature>
<reference evidence="2" key="1">
    <citation type="submission" date="2022-09" db="EMBL/GenBank/DDBJ databases">
        <title>Novel Mycoplasma species identified in domestic and wild animals.</title>
        <authorList>
            <person name="Volokhov D.V."/>
            <person name="Furtak V.A."/>
            <person name="Zagorodnyaya T.A."/>
        </authorList>
    </citation>
    <scope>NUCLEOTIDE SEQUENCE</scope>
    <source>
        <strain evidence="2">Oakley</strain>
    </source>
</reference>
<feature type="transmembrane region" description="Helical" evidence="1">
    <location>
        <begin position="46"/>
        <end position="66"/>
    </location>
</feature>
<protein>
    <submittedName>
        <fullName evidence="2">Uncharacterized protein</fullName>
    </submittedName>
</protein>
<comment type="caution">
    <text evidence="2">The sequence shown here is derived from an EMBL/GenBank/DDBJ whole genome shotgun (WGS) entry which is preliminary data.</text>
</comment>
<keyword evidence="3" id="KW-1185">Reference proteome</keyword>
<evidence type="ECO:0000313" key="2">
    <source>
        <dbReference type="EMBL" id="MCV2232265.1"/>
    </source>
</evidence>
<accession>A0ABT2Y6A6</accession>
<proteinExistence type="predicted"/>
<keyword evidence="1" id="KW-1133">Transmembrane helix</keyword>
<dbReference type="EMBL" id="JAOVQM010000003">
    <property type="protein sequence ID" value="MCV2232265.1"/>
    <property type="molecule type" value="Genomic_DNA"/>
</dbReference>
<evidence type="ECO:0000256" key="1">
    <source>
        <dbReference type="SAM" id="Phobius"/>
    </source>
</evidence>
<evidence type="ECO:0000313" key="3">
    <source>
        <dbReference type="Proteomes" id="UP001177160"/>
    </source>
</evidence>
<name>A0ABT2Y6A6_9MOLU</name>
<organism evidence="2 3">
    <name type="scientific">Paracholeplasma manati</name>
    <dbReference type="NCBI Taxonomy" id="591373"/>
    <lineage>
        <taxon>Bacteria</taxon>
        <taxon>Bacillati</taxon>
        <taxon>Mycoplasmatota</taxon>
        <taxon>Mollicutes</taxon>
        <taxon>Acholeplasmatales</taxon>
        <taxon>Acholeplasmataceae</taxon>
        <taxon>Paracholeplasma</taxon>
    </lineage>
</organism>
<feature type="transmembrane region" description="Helical" evidence="1">
    <location>
        <begin position="20"/>
        <end position="40"/>
    </location>
</feature>
<dbReference type="Proteomes" id="UP001177160">
    <property type="component" value="Unassembled WGS sequence"/>
</dbReference>
<keyword evidence="1" id="KW-0472">Membrane</keyword>
<sequence>MATINNIRVDKMRYQQNKLAYWFVLLAMVSQIVSLFTTIIPRSITPTFSTAMEILINITLLLLSFLAAEKVKAYSNKWAYGLFVIAFAHLLRIFYEPLKLFRLGQITAGHYFIIIDLIVGSIILLVIAAVITMQKHRKLMSHLKELGE</sequence>
<feature type="transmembrane region" description="Helical" evidence="1">
    <location>
        <begin position="78"/>
        <end position="95"/>
    </location>
</feature>